<dbReference type="PANTHER" id="PTHR47829">
    <property type="entry name" value="HYDROLASE, PUTATIVE (AFU_ORTHOLOGUE AFUA_1G12880)-RELATED"/>
    <property type="match status" value="1"/>
</dbReference>
<name>A0A0C2WZS2_SERVB</name>
<dbReference type="PANTHER" id="PTHR47829:SF1">
    <property type="entry name" value="HAD FAMILY PHOSPHATASE"/>
    <property type="match status" value="1"/>
</dbReference>
<dbReference type="EMBL" id="KN824282">
    <property type="protein sequence ID" value="KIM31538.1"/>
    <property type="molecule type" value="Genomic_DNA"/>
</dbReference>
<dbReference type="InterPro" id="IPR011009">
    <property type="entry name" value="Kinase-like_dom_sf"/>
</dbReference>
<reference evidence="3" key="2">
    <citation type="submission" date="2015-01" db="EMBL/GenBank/DDBJ databases">
        <title>Evolutionary Origins and Diversification of the Mycorrhizal Mutualists.</title>
        <authorList>
            <consortium name="DOE Joint Genome Institute"/>
            <consortium name="Mycorrhizal Genomics Consortium"/>
            <person name="Kohler A."/>
            <person name="Kuo A."/>
            <person name="Nagy L.G."/>
            <person name="Floudas D."/>
            <person name="Copeland A."/>
            <person name="Barry K.W."/>
            <person name="Cichocki N."/>
            <person name="Veneault-Fourrey C."/>
            <person name="LaButti K."/>
            <person name="Lindquist E.A."/>
            <person name="Lipzen A."/>
            <person name="Lundell T."/>
            <person name="Morin E."/>
            <person name="Murat C."/>
            <person name="Riley R."/>
            <person name="Ohm R."/>
            <person name="Sun H."/>
            <person name="Tunlid A."/>
            <person name="Henrissat B."/>
            <person name="Grigoriev I.V."/>
            <person name="Hibbett D.S."/>
            <person name="Martin F."/>
        </authorList>
    </citation>
    <scope>NUCLEOTIDE SEQUENCE [LARGE SCALE GENOMIC DNA]</scope>
    <source>
        <strain evidence="3">MAFF 305830</strain>
    </source>
</reference>
<dbReference type="SUPFAM" id="SSF56112">
    <property type="entry name" value="Protein kinase-like (PK-like)"/>
    <property type="match status" value="1"/>
</dbReference>
<feature type="domain" description="Aminoglycoside phosphotransferase" evidence="1">
    <location>
        <begin position="49"/>
        <end position="282"/>
    </location>
</feature>
<dbReference type="OrthoDB" id="191037at2759"/>
<proteinExistence type="predicted"/>
<dbReference type="InterPro" id="IPR002575">
    <property type="entry name" value="Aminoglycoside_PTrfase"/>
</dbReference>
<dbReference type="STRING" id="933852.A0A0C2WZS2"/>
<reference evidence="2 3" key="1">
    <citation type="submission" date="2014-04" db="EMBL/GenBank/DDBJ databases">
        <authorList>
            <consortium name="DOE Joint Genome Institute"/>
            <person name="Kuo A."/>
            <person name="Zuccaro A."/>
            <person name="Kohler A."/>
            <person name="Nagy L.G."/>
            <person name="Floudas D."/>
            <person name="Copeland A."/>
            <person name="Barry K.W."/>
            <person name="Cichocki N."/>
            <person name="Veneault-Fourrey C."/>
            <person name="LaButti K."/>
            <person name="Lindquist E.A."/>
            <person name="Lipzen A."/>
            <person name="Lundell T."/>
            <person name="Morin E."/>
            <person name="Murat C."/>
            <person name="Sun H."/>
            <person name="Tunlid A."/>
            <person name="Henrissat B."/>
            <person name="Grigoriev I.V."/>
            <person name="Hibbett D.S."/>
            <person name="Martin F."/>
            <person name="Nordberg H.P."/>
            <person name="Cantor M.N."/>
            <person name="Hua S.X."/>
        </authorList>
    </citation>
    <scope>NUCLEOTIDE SEQUENCE [LARGE SCALE GENOMIC DNA]</scope>
    <source>
        <strain evidence="2 3">MAFF 305830</strain>
    </source>
</reference>
<gene>
    <name evidence="2" type="ORF">M408DRAFT_15246</name>
</gene>
<protein>
    <recommendedName>
        <fullName evidence="1">Aminoglycoside phosphotransferase domain-containing protein</fullName>
    </recommendedName>
</protein>
<accession>A0A0C2WZS2</accession>
<dbReference type="AlphaFoldDB" id="A0A0C2WZS2"/>
<dbReference type="Proteomes" id="UP000054097">
    <property type="component" value="Unassembled WGS sequence"/>
</dbReference>
<dbReference type="Gene3D" id="3.90.1200.10">
    <property type="match status" value="1"/>
</dbReference>
<dbReference type="CDD" id="cd05154">
    <property type="entry name" value="ACAD10_11_N-like"/>
    <property type="match status" value="1"/>
</dbReference>
<evidence type="ECO:0000313" key="2">
    <source>
        <dbReference type="EMBL" id="KIM31538.1"/>
    </source>
</evidence>
<sequence length="381" mass="42625">MSDDQEKIGGRYGEIRSEISLDSLNSFLRDKCPRIITPVQVKVLRIMKSNPTYFLKDSSGAKYVMRKKPAGQLMSSTAHAVEREYRVLNAIHGYNCRPTTRPASRVPIPEPLVLCEDKDVLGTPFYIMEFLDGRIFEDVRLPTVPQNQRKEIVRSLASLSALSPMDIGLKDFGPHTPYFPRQLKSMSRVSQAQSQAVDVDTREVVGPIPDFEATMGWYKSHLPDESKTGLRIVHGDYKMDNLVFHKTEPRVIGILDWELCTLGSPLADLSNLTIPFWVDPSHPTIAGLKNAPDAPISLEEIRREYCRLSGYPYPLEGAVYASSWMIFRLAIIAQGIAARYARRQASSEKAAAQGSTFVFWGNLAQEIIKAEGGNAIPLARL</sequence>
<dbReference type="Pfam" id="PF01636">
    <property type="entry name" value="APH"/>
    <property type="match status" value="1"/>
</dbReference>
<evidence type="ECO:0000259" key="1">
    <source>
        <dbReference type="Pfam" id="PF01636"/>
    </source>
</evidence>
<dbReference type="InterPro" id="IPR041726">
    <property type="entry name" value="ACAD10_11_N"/>
</dbReference>
<evidence type="ECO:0000313" key="3">
    <source>
        <dbReference type="Proteomes" id="UP000054097"/>
    </source>
</evidence>
<dbReference type="InterPro" id="IPR052898">
    <property type="entry name" value="ACAD10-like"/>
</dbReference>
<dbReference type="HOGENOM" id="CLU_007526_0_2_1"/>
<organism evidence="2 3">
    <name type="scientific">Serendipita vermifera MAFF 305830</name>
    <dbReference type="NCBI Taxonomy" id="933852"/>
    <lineage>
        <taxon>Eukaryota</taxon>
        <taxon>Fungi</taxon>
        <taxon>Dikarya</taxon>
        <taxon>Basidiomycota</taxon>
        <taxon>Agaricomycotina</taxon>
        <taxon>Agaricomycetes</taxon>
        <taxon>Sebacinales</taxon>
        <taxon>Serendipitaceae</taxon>
        <taxon>Serendipita</taxon>
    </lineage>
</organism>
<keyword evidence="3" id="KW-1185">Reference proteome</keyword>
<dbReference type="Gene3D" id="3.30.200.20">
    <property type="entry name" value="Phosphorylase Kinase, domain 1"/>
    <property type="match status" value="1"/>
</dbReference>